<dbReference type="SUPFAM" id="SSF56219">
    <property type="entry name" value="DNase I-like"/>
    <property type="match status" value="1"/>
</dbReference>
<dbReference type="RefSeq" id="WP_305929120.1">
    <property type="nucleotide sequence ID" value="NZ_JAVAIL010000001.1"/>
</dbReference>
<name>A0ABT9H6W2_9SPHN</name>
<gene>
    <name evidence="3" type="ORF">Q9K01_05210</name>
</gene>
<keyword evidence="1" id="KW-1133">Transmembrane helix</keyword>
<evidence type="ECO:0000256" key="1">
    <source>
        <dbReference type="SAM" id="Phobius"/>
    </source>
</evidence>
<dbReference type="Pfam" id="PF03372">
    <property type="entry name" value="Exo_endo_phos"/>
    <property type="match status" value="1"/>
</dbReference>
<keyword evidence="4" id="KW-1185">Reference proteome</keyword>
<organism evidence="3 4">
    <name type="scientific">Qipengyuania benthica</name>
    <dbReference type="NCBI Taxonomy" id="3067651"/>
    <lineage>
        <taxon>Bacteria</taxon>
        <taxon>Pseudomonadati</taxon>
        <taxon>Pseudomonadota</taxon>
        <taxon>Alphaproteobacteria</taxon>
        <taxon>Sphingomonadales</taxon>
        <taxon>Erythrobacteraceae</taxon>
        <taxon>Qipengyuania</taxon>
    </lineage>
</organism>
<feature type="transmembrane region" description="Helical" evidence="1">
    <location>
        <begin position="6"/>
        <end position="24"/>
    </location>
</feature>
<keyword evidence="3" id="KW-0255">Endonuclease</keyword>
<evidence type="ECO:0000313" key="3">
    <source>
        <dbReference type="EMBL" id="MDP4539021.1"/>
    </source>
</evidence>
<feature type="transmembrane region" description="Helical" evidence="1">
    <location>
        <begin position="36"/>
        <end position="55"/>
    </location>
</feature>
<dbReference type="EMBL" id="JAVAIL010000001">
    <property type="protein sequence ID" value="MDP4539021.1"/>
    <property type="molecule type" value="Genomic_DNA"/>
</dbReference>
<accession>A0ABT9H6W2</accession>
<keyword evidence="3" id="KW-0540">Nuclease</keyword>
<evidence type="ECO:0000259" key="2">
    <source>
        <dbReference type="Pfam" id="PF03372"/>
    </source>
</evidence>
<dbReference type="InterPro" id="IPR036691">
    <property type="entry name" value="Endo/exonu/phosph_ase_sf"/>
</dbReference>
<keyword evidence="1" id="KW-0472">Membrane</keyword>
<dbReference type="InterPro" id="IPR005135">
    <property type="entry name" value="Endo/exonuclease/phosphatase"/>
</dbReference>
<proteinExistence type="predicted"/>
<dbReference type="GO" id="GO:0004519">
    <property type="term" value="F:endonuclease activity"/>
    <property type="evidence" value="ECO:0007669"/>
    <property type="project" value="UniProtKB-KW"/>
</dbReference>
<comment type="caution">
    <text evidence="3">The sequence shown here is derived from an EMBL/GenBank/DDBJ whole genome shotgun (WGS) entry which is preliminary data.</text>
</comment>
<keyword evidence="3" id="KW-0378">Hydrolase</keyword>
<dbReference type="Gene3D" id="3.60.10.10">
    <property type="entry name" value="Endonuclease/exonuclease/phosphatase"/>
    <property type="match status" value="1"/>
</dbReference>
<evidence type="ECO:0000313" key="4">
    <source>
        <dbReference type="Proteomes" id="UP001235664"/>
    </source>
</evidence>
<reference evidence="3 4" key="1">
    <citation type="submission" date="2023-08" db="EMBL/GenBank/DDBJ databases">
        <title>genomic of DY56.</title>
        <authorList>
            <person name="Wang Y."/>
        </authorList>
    </citation>
    <scope>NUCLEOTIDE SEQUENCE [LARGE SCALE GENOMIC DNA]</scope>
    <source>
        <strain evidence="3 4">DY56-A-20</strain>
    </source>
</reference>
<keyword evidence="1" id="KW-0812">Transmembrane</keyword>
<dbReference type="Proteomes" id="UP001235664">
    <property type="component" value="Unassembled WGS sequence"/>
</dbReference>
<protein>
    <submittedName>
        <fullName evidence="3">Endonuclease/exonuclease/phosphatase family protein</fullName>
    </submittedName>
</protein>
<feature type="domain" description="Endonuclease/exonuclease/phosphatase" evidence="2">
    <location>
        <begin position="112"/>
        <end position="314"/>
    </location>
</feature>
<sequence length="325" mass="36057">MKKLGSALVAISVLMLVAVLVSLVPSDIWFIRTVDLVREPISYAAALLLVVALFVGGARRWAAVAMFALVIVINVWRIWPYSALAEPQLALAGDATAAAAAEGRCFSAMAVNVKVENEQYARIAAQVERYDPDVLFLMETDTRWIEALEPILADYDHVQRHPQPKAFGLVFATRLPVLKSNVVENTYRDTPTVYATLQPAGSRPIEFIGLHPKPPLPDWNTERRDENIVNAGVQTPDRLPDAIVMGDFNDVPWSRTTTRFRETGDWRDPRIGRGTYPTFPADLRAIGWPLDQLMLKGDLDLQSFAVLPDNGSDHRAMIARLCGSP</sequence>
<feature type="transmembrane region" description="Helical" evidence="1">
    <location>
        <begin position="61"/>
        <end position="79"/>
    </location>
</feature>